<reference evidence="1 2" key="1">
    <citation type="journal article" date="2021" name="BMC Genomics">
        <title>Datura genome reveals duplications of psychoactive alkaloid biosynthetic genes and high mutation rate following tissue culture.</title>
        <authorList>
            <person name="Rajewski A."/>
            <person name="Carter-House D."/>
            <person name="Stajich J."/>
            <person name="Litt A."/>
        </authorList>
    </citation>
    <scope>NUCLEOTIDE SEQUENCE [LARGE SCALE GENOMIC DNA]</scope>
    <source>
        <strain evidence="1">AR-01</strain>
    </source>
</reference>
<name>A0ABS8SZ56_DATST</name>
<gene>
    <name evidence="1" type="ORF">HAX54_051896</name>
</gene>
<protein>
    <submittedName>
        <fullName evidence="1">Uncharacterized protein</fullName>
    </submittedName>
</protein>
<sequence>MSKMFLSLNGSFMSVVIAKRLSLELLRLCSSLHDAGGGNITGLLLCAPRLLGLPGVWLGLTLSSGITHDGWVYQVWISPIILLFACKLELCFVGLGYCQRKVLGGFCTMANKMKLRLLLSGLEFSDLKTYETSFHIRDSKICHDCNNAFVVGLAYVHMLDQNCVFTYRHYFLMYICTL</sequence>
<evidence type="ECO:0000313" key="2">
    <source>
        <dbReference type="Proteomes" id="UP000823775"/>
    </source>
</evidence>
<organism evidence="1 2">
    <name type="scientific">Datura stramonium</name>
    <name type="common">Jimsonweed</name>
    <name type="synonym">Common thornapple</name>
    <dbReference type="NCBI Taxonomy" id="4076"/>
    <lineage>
        <taxon>Eukaryota</taxon>
        <taxon>Viridiplantae</taxon>
        <taxon>Streptophyta</taxon>
        <taxon>Embryophyta</taxon>
        <taxon>Tracheophyta</taxon>
        <taxon>Spermatophyta</taxon>
        <taxon>Magnoliopsida</taxon>
        <taxon>eudicotyledons</taxon>
        <taxon>Gunneridae</taxon>
        <taxon>Pentapetalae</taxon>
        <taxon>asterids</taxon>
        <taxon>lamiids</taxon>
        <taxon>Solanales</taxon>
        <taxon>Solanaceae</taxon>
        <taxon>Solanoideae</taxon>
        <taxon>Datureae</taxon>
        <taxon>Datura</taxon>
    </lineage>
</organism>
<proteinExistence type="predicted"/>
<dbReference type="EMBL" id="JACEIK010000932">
    <property type="protein sequence ID" value="MCD7463998.1"/>
    <property type="molecule type" value="Genomic_DNA"/>
</dbReference>
<dbReference type="Proteomes" id="UP000823775">
    <property type="component" value="Unassembled WGS sequence"/>
</dbReference>
<comment type="caution">
    <text evidence="1">The sequence shown here is derived from an EMBL/GenBank/DDBJ whole genome shotgun (WGS) entry which is preliminary data.</text>
</comment>
<accession>A0ABS8SZ56</accession>
<keyword evidence="2" id="KW-1185">Reference proteome</keyword>
<evidence type="ECO:0000313" key="1">
    <source>
        <dbReference type="EMBL" id="MCD7463998.1"/>
    </source>
</evidence>